<feature type="domain" description="KAP NTPase" evidence="1">
    <location>
        <begin position="104"/>
        <end position="219"/>
    </location>
</feature>
<dbReference type="InterPro" id="IPR011646">
    <property type="entry name" value="KAP_P-loop"/>
</dbReference>
<proteinExistence type="predicted"/>
<sequence>MNTEHIIEVFSEYLDNKKTQYALLINGKWGCGKTYFWKNQLSRVATTKKLNPIYISLNGISSISDLESLLFIRLIPVIGKEEKNWFSNSVKVIGNVLNQTSKIFLKTDLNDLLKGVSLDSLDFSNYIICFDDLERCQIPVKETLGYINNFVEHKKLKSIFLADEPNIDKSQQGYASIKEKIIGRTINFETNIEDALPHLFERYRESHEEFHTFLLSKQNRFVELAFVYDLQNLRIIDFYLDLLKGLYGNIKDIEEDYMDEIIFFSLIITIEFKEGKLTSSDNKDFKKLDNIDEYRQSLSLSKNKEISKEEPKEYVQHFYEKYISGSVNSYFFYSSIYSYILSGFLDQIVLKEEIKDRYPDQIPIEIEEFRALITYKFRELDDSTFNKYSKSVLKYAKEGKYSIYDYVQLAKFYFYFSENKLVDRSVEEIILDLKTGLQIAKEKRQINNHVLDSIFHFGDRDARVMEIMKHVKEIHIEIRNEQLNYSNSEIIECLRKNNEFDLAEVFKKHFLSKEFLPYIDVDALLEAIKESSNKQLFNFTELLQDRYKSNNIGEFLYEDFDPLSELRRKLETYLNESEESLKPLRLFLFSNLEVGLAIILDKLNTTKK</sequence>
<dbReference type="InterPro" id="IPR027417">
    <property type="entry name" value="P-loop_NTPase"/>
</dbReference>
<dbReference type="Pfam" id="PF07693">
    <property type="entry name" value="KAP_NTPase"/>
    <property type="match status" value="2"/>
</dbReference>
<dbReference type="RefSeq" id="WP_263050132.1">
    <property type="nucleotide sequence ID" value="NZ_CP106735.1"/>
</dbReference>
<dbReference type="EMBL" id="CP106735">
    <property type="protein sequence ID" value="UXX78386.1"/>
    <property type="molecule type" value="Genomic_DNA"/>
</dbReference>
<dbReference type="PROSITE" id="PS51450">
    <property type="entry name" value="LRR"/>
    <property type="match status" value="1"/>
</dbReference>
<feature type="domain" description="KAP NTPase" evidence="1">
    <location>
        <begin position="4"/>
        <end position="97"/>
    </location>
</feature>
<evidence type="ECO:0000259" key="1">
    <source>
        <dbReference type="Pfam" id="PF07693"/>
    </source>
</evidence>
<dbReference type="Gene3D" id="3.40.50.300">
    <property type="entry name" value="P-loop containing nucleotide triphosphate hydrolases"/>
    <property type="match status" value="1"/>
</dbReference>
<dbReference type="InterPro" id="IPR001611">
    <property type="entry name" value="Leu-rich_rpt"/>
</dbReference>
<name>A0ABY6CWT7_9BACT</name>
<reference evidence="2" key="1">
    <citation type="submission" date="2022-10" db="EMBL/GenBank/DDBJ databases">
        <title>Comparative genomics and taxonomic characterization of three novel marine species of genus Reichenbachiella exhibiting antioxidant and polysaccharide degradation activities.</title>
        <authorList>
            <person name="Muhammad N."/>
            <person name="Lee Y.-J."/>
            <person name="Ko J."/>
            <person name="Kim S.-G."/>
        </authorList>
    </citation>
    <scope>NUCLEOTIDE SEQUENCE</scope>
    <source>
        <strain evidence="2">Wsw4-B4</strain>
    </source>
</reference>
<organism evidence="2 3">
    <name type="scientific">Reichenbachiella carrageenanivorans</name>
    <dbReference type="NCBI Taxonomy" id="2979869"/>
    <lineage>
        <taxon>Bacteria</taxon>
        <taxon>Pseudomonadati</taxon>
        <taxon>Bacteroidota</taxon>
        <taxon>Cytophagia</taxon>
        <taxon>Cytophagales</taxon>
        <taxon>Reichenbachiellaceae</taxon>
        <taxon>Reichenbachiella</taxon>
    </lineage>
</organism>
<keyword evidence="3" id="KW-1185">Reference proteome</keyword>
<accession>A0ABY6CWT7</accession>
<evidence type="ECO:0000313" key="2">
    <source>
        <dbReference type="EMBL" id="UXX78386.1"/>
    </source>
</evidence>
<dbReference type="SUPFAM" id="SSF52540">
    <property type="entry name" value="P-loop containing nucleoside triphosphate hydrolases"/>
    <property type="match status" value="1"/>
</dbReference>
<gene>
    <name evidence="2" type="ORF">N7E81_13575</name>
</gene>
<evidence type="ECO:0000313" key="3">
    <source>
        <dbReference type="Proteomes" id="UP001062165"/>
    </source>
</evidence>
<dbReference type="Proteomes" id="UP001062165">
    <property type="component" value="Chromosome"/>
</dbReference>
<protein>
    <submittedName>
        <fullName evidence="2">KAP family NTPase</fullName>
    </submittedName>
</protein>